<proteinExistence type="predicted"/>
<evidence type="ECO:0000313" key="2">
    <source>
        <dbReference type="EMBL" id="EFL45275.1"/>
    </source>
</evidence>
<organism evidence="2 3">
    <name type="scientific">Prevotella disiens FB035-09AN</name>
    <dbReference type="NCBI Taxonomy" id="866771"/>
    <lineage>
        <taxon>Bacteria</taxon>
        <taxon>Pseudomonadati</taxon>
        <taxon>Bacteroidota</taxon>
        <taxon>Bacteroidia</taxon>
        <taxon>Bacteroidales</taxon>
        <taxon>Prevotellaceae</taxon>
        <taxon>Prevotella</taxon>
    </lineage>
</organism>
<dbReference type="AlphaFoldDB" id="E1KTD6"/>
<feature type="domain" description="Gp5/Type VI secretion system Vgr protein OB-fold" evidence="1">
    <location>
        <begin position="57"/>
        <end position="136"/>
    </location>
</feature>
<dbReference type="Proteomes" id="UP000003610">
    <property type="component" value="Unassembled WGS sequence"/>
</dbReference>
<evidence type="ECO:0000259" key="1">
    <source>
        <dbReference type="Pfam" id="PF04717"/>
    </source>
</evidence>
<dbReference type="EMBL" id="AEDO01000053">
    <property type="protein sequence ID" value="EFL45275.1"/>
    <property type="molecule type" value="Genomic_DNA"/>
</dbReference>
<protein>
    <recommendedName>
        <fullName evidence="1">Gp5/Type VI secretion system Vgr protein OB-fold domain-containing protein</fullName>
    </recommendedName>
</protein>
<gene>
    <name evidence="2" type="ORF">HMPREF9296_2664</name>
</gene>
<sequence>MAGVSYKEELLGAYLITEIVHLAEGDGGYSCQFTAIPASVKSLPTPDRPPSVAQPQMATVISNDDPKKQGRVQVRMNWQINGMKTSWVRVLSPDAGGSEKVSSNRGFVFIPEVGDQVMVAFRYNDPNRPYIQGSLFNGTNGGGGGADNNVKSLTTRSGVAVTLDDSKGSATIVDPSGSIVVLNGDNTISIKSADKITFESKEIEIKGNEKVKIEGTTEVYIKGEKTKLEGITEVEVTSTTKAGVTAPSTKVEGTAEVAINGATVNVDGTAMTNVKGGLLNLN</sequence>
<dbReference type="InterPro" id="IPR037026">
    <property type="entry name" value="Vgr_OB-fold_dom_sf"/>
</dbReference>
<accession>E1KTD6</accession>
<dbReference type="InterPro" id="IPR006531">
    <property type="entry name" value="Gp5/Vgr_OB"/>
</dbReference>
<evidence type="ECO:0000313" key="3">
    <source>
        <dbReference type="Proteomes" id="UP000003610"/>
    </source>
</evidence>
<dbReference type="Gene3D" id="2.40.50.230">
    <property type="entry name" value="Gp5 N-terminal domain"/>
    <property type="match status" value="1"/>
</dbReference>
<reference evidence="2 3" key="1">
    <citation type="submission" date="2010-08" db="EMBL/GenBank/DDBJ databases">
        <authorList>
            <person name="Durkin A.S."/>
            <person name="Madupu R."/>
            <person name="Torralba M."/>
            <person name="Gillis M."/>
            <person name="Methe B."/>
            <person name="Sutton G."/>
            <person name="Nelson K.E."/>
        </authorList>
    </citation>
    <scope>NUCLEOTIDE SEQUENCE [LARGE SCALE GENOMIC DNA]</scope>
    <source>
        <strain evidence="2 3">FB035-09AN</strain>
    </source>
</reference>
<comment type="caution">
    <text evidence="2">The sequence shown here is derived from an EMBL/GenBank/DDBJ whole genome shotgun (WGS) entry which is preliminary data.</text>
</comment>
<dbReference type="SUPFAM" id="SSF69255">
    <property type="entry name" value="gp5 N-terminal domain-like"/>
    <property type="match status" value="1"/>
</dbReference>
<dbReference type="Pfam" id="PF04717">
    <property type="entry name" value="Phage_base_V"/>
    <property type="match status" value="1"/>
</dbReference>
<dbReference type="STRING" id="866771.HMPREF9296_2664"/>
<dbReference type="eggNOG" id="COG3501">
    <property type="taxonomic scope" value="Bacteria"/>
</dbReference>
<name>E1KTD6_9BACT</name>
<dbReference type="SUPFAM" id="SSF69349">
    <property type="entry name" value="Phage fibre proteins"/>
    <property type="match status" value="1"/>
</dbReference>